<organism evidence="3 4">
    <name type="scientific">Monosiga brevicollis</name>
    <name type="common">Choanoflagellate</name>
    <dbReference type="NCBI Taxonomy" id="81824"/>
    <lineage>
        <taxon>Eukaryota</taxon>
        <taxon>Choanoflagellata</taxon>
        <taxon>Craspedida</taxon>
        <taxon>Salpingoecidae</taxon>
        <taxon>Monosiga</taxon>
    </lineage>
</organism>
<keyword evidence="1" id="KW-0472">Membrane</keyword>
<proteinExistence type="predicted"/>
<accession>A9V5Y5</accession>
<keyword evidence="1" id="KW-0812">Transmembrane</keyword>
<dbReference type="AlphaFoldDB" id="A9V5Y5"/>
<feature type="transmembrane region" description="Helical" evidence="1">
    <location>
        <begin position="201"/>
        <end position="222"/>
    </location>
</feature>
<keyword evidence="4" id="KW-1185">Reference proteome</keyword>
<dbReference type="PANTHER" id="PTHR38553:SF1">
    <property type="entry name" value="G PROTEIN-COUPLED RECEPTOR"/>
    <property type="match status" value="1"/>
</dbReference>
<feature type="chain" id="PRO_5002742830" description="THH1/TOM1/TOM3 domain-containing protein" evidence="2">
    <location>
        <begin position="19"/>
        <end position="329"/>
    </location>
</feature>
<dbReference type="GeneID" id="5893395"/>
<keyword evidence="2" id="KW-0732">Signal</keyword>
<feature type="transmembrane region" description="Helical" evidence="1">
    <location>
        <begin position="242"/>
        <end position="264"/>
    </location>
</feature>
<evidence type="ECO:0000256" key="1">
    <source>
        <dbReference type="SAM" id="Phobius"/>
    </source>
</evidence>
<protein>
    <recommendedName>
        <fullName evidence="5">THH1/TOM1/TOM3 domain-containing protein</fullName>
    </recommendedName>
</protein>
<feature type="transmembrane region" description="Helical" evidence="1">
    <location>
        <begin position="88"/>
        <end position="112"/>
    </location>
</feature>
<dbReference type="InParanoid" id="A9V5Y5"/>
<dbReference type="RefSeq" id="XP_001748134.1">
    <property type="nucleotide sequence ID" value="XM_001748082.1"/>
</dbReference>
<feature type="transmembrane region" description="Helical" evidence="1">
    <location>
        <begin position="124"/>
        <end position="147"/>
    </location>
</feature>
<dbReference type="PANTHER" id="PTHR38553">
    <property type="entry name" value="PROTEIN CBG19621"/>
    <property type="match status" value="1"/>
</dbReference>
<evidence type="ECO:0000313" key="4">
    <source>
        <dbReference type="Proteomes" id="UP000001357"/>
    </source>
</evidence>
<feature type="transmembrane region" description="Helical" evidence="1">
    <location>
        <begin position="61"/>
        <end position="82"/>
    </location>
</feature>
<evidence type="ECO:0000313" key="3">
    <source>
        <dbReference type="EMBL" id="EDQ87191.1"/>
    </source>
</evidence>
<feature type="signal peptide" evidence="2">
    <location>
        <begin position="1"/>
        <end position="18"/>
    </location>
</feature>
<keyword evidence="1" id="KW-1133">Transmembrane helix</keyword>
<dbReference type="KEGG" id="mbr:MONBRDRAFT_27661"/>
<dbReference type="Proteomes" id="UP000001357">
    <property type="component" value="Unassembled WGS sequence"/>
</dbReference>
<gene>
    <name evidence="3" type="ORF">MONBRDRAFT_27661</name>
</gene>
<evidence type="ECO:0000256" key="2">
    <source>
        <dbReference type="SAM" id="SignalP"/>
    </source>
</evidence>
<evidence type="ECO:0008006" key="5">
    <source>
        <dbReference type="Google" id="ProtNLM"/>
    </source>
</evidence>
<dbReference type="EMBL" id="CH991561">
    <property type="protein sequence ID" value="EDQ87191.1"/>
    <property type="molecule type" value="Genomic_DNA"/>
</dbReference>
<name>A9V5Y5_MONBE</name>
<reference evidence="3 4" key="1">
    <citation type="journal article" date="2008" name="Nature">
        <title>The genome of the choanoflagellate Monosiga brevicollis and the origin of metazoans.</title>
        <authorList>
            <consortium name="JGI Sequencing"/>
            <person name="King N."/>
            <person name="Westbrook M.J."/>
            <person name="Young S.L."/>
            <person name="Kuo A."/>
            <person name="Abedin M."/>
            <person name="Chapman J."/>
            <person name="Fairclough S."/>
            <person name="Hellsten U."/>
            <person name="Isogai Y."/>
            <person name="Letunic I."/>
            <person name="Marr M."/>
            <person name="Pincus D."/>
            <person name="Putnam N."/>
            <person name="Rokas A."/>
            <person name="Wright K.J."/>
            <person name="Zuzow R."/>
            <person name="Dirks W."/>
            <person name="Good M."/>
            <person name="Goodstein D."/>
            <person name="Lemons D."/>
            <person name="Li W."/>
            <person name="Lyons J.B."/>
            <person name="Morris A."/>
            <person name="Nichols S."/>
            <person name="Richter D.J."/>
            <person name="Salamov A."/>
            <person name="Bork P."/>
            <person name="Lim W.A."/>
            <person name="Manning G."/>
            <person name="Miller W.T."/>
            <person name="McGinnis W."/>
            <person name="Shapiro H."/>
            <person name="Tjian R."/>
            <person name="Grigoriev I.V."/>
            <person name="Rokhsar D."/>
        </authorList>
    </citation>
    <scope>NUCLEOTIDE SEQUENCE [LARGE SCALE GENOMIC DNA]</scope>
    <source>
        <strain evidence="4">MX1 / ATCC 50154</strain>
    </source>
</reference>
<dbReference type="OMA" id="CADEMES"/>
<dbReference type="eggNOG" id="ENOG502S222">
    <property type="taxonomic scope" value="Eukaryota"/>
</dbReference>
<sequence length="329" mass="37521">MSLLGLTTFILCSIKVRARLLLETQQADCASHRSQHSLRCSFHPIALQLYRILRGYCIEKYHLAVFMLAWLESLLLFLHWFYLRRVEIHFVCLYLQVNQYLCISLFYSSLALKITEAPHLWNKVVVPVGSLLFAYFSGALIYSLVSIVANSAECKQPPWLLFSTSKLLLAQFFAISARKLIQTIEAANTDVDYKRLKQRVVWSLVWGFEISAIADFTVDLVYNLGSRNTGCDQVFGQPNTAQYTAVSITLRLLTNLIPIWVMLYQLRPAARSVSPARAAGLHDADVEEPRTFTSAPAFVFDDFVFDLPEDDDELSRRLLDDTYDSINTP</sequence>